<dbReference type="GO" id="GO:0004347">
    <property type="term" value="F:glucose-6-phosphate isomerase activity"/>
    <property type="evidence" value="ECO:0007669"/>
    <property type="project" value="InterPro"/>
</dbReference>
<accession>A0A916NTT2</accession>
<dbReference type="GO" id="GO:1901135">
    <property type="term" value="P:carbohydrate derivative metabolic process"/>
    <property type="evidence" value="ECO:0007669"/>
    <property type="project" value="InterPro"/>
</dbReference>
<feature type="domain" description="SIS" evidence="3">
    <location>
        <begin position="26"/>
        <end position="162"/>
    </location>
</feature>
<dbReference type="NCBIfam" id="NF006423">
    <property type="entry name" value="PRK08674.1-2"/>
    <property type="match status" value="1"/>
</dbReference>
<dbReference type="Pfam" id="PF01380">
    <property type="entry name" value="SIS"/>
    <property type="match status" value="1"/>
</dbReference>
<evidence type="ECO:0000313" key="4">
    <source>
        <dbReference type="EMBL" id="CAG5086464.1"/>
    </source>
</evidence>
<dbReference type="Gene3D" id="3.40.50.10490">
    <property type="entry name" value="Glucose-6-phosphate isomerase like protein, domain 1"/>
    <property type="match status" value="2"/>
</dbReference>
<dbReference type="GO" id="GO:0004476">
    <property type="term" value="F:mannose-6-phosphate isomerase activity"/>
    <property type="evidence" value="ECO:0007669"/>
    <property type="project" value="InterPro"/>
</dbReference>
<keyword evidence="5" id="KW-1185">Reference proteome</keyword>
<organism evidence="4 5">
    <name type="scientific">Parvicella tangerina</name>
    <dbReference type="NCBI Taxonomy" id="2829795"/>
    <lineage>
        <taxon>Bacteria</taxon>
        <taxon>Pseudomonadati</taxon>
        <taxon>Bacteroidota</taxon>
        <taxon>Flavobacteriia</taxon>
        <taxon>Flavobacteriales</taxon>
        <taxon>Parvicellaceae</taxon>
        <taxon>Parvicella</taxon>
    </lineage>
</organism>
<protein>
    <recommendedName>
        <fullName evidence="3">SIS domain-containing protein</fullName>
    </recommendedName>
</protein>
<dbReference type="AlphaFoldDB" id="A0A916NTT2"/>
<proteinExistence type="inferred from homology"/>
<dbReference type="EMBL" id="OU015584">
    <property type="protein sequence ID" value="CAG5086464.1"/>
    <property type="molecule type" value="Genomic_DNA"/>
</dbReference>
<comment type="similarity">
    <text evidence="1">Belongs to the PGI/PMI family.</text>
</comment>
<keyword evidence="2" id="KW-0413">Isomerase</keyword>
<dbReference type="PROSITE" id="PS51464">
    <property type="entry name" value="SIS"/>
    <property type="match status" value="1"/>
</dbReference>
<dbReference type="CDD" id="cd05637">
    <property type="entry name" value="SIS_PGI_PMI_2"/>
    <property type="match status" value="1"/>
</dbReference>
<dbReference type="InterPro" id="IPR046348">
    <property type="entry name" value="SIS_dom_sf"/>
</dbReference>
<dbReference type="Proteomes" id="UP000683507">
    <property type="component" value="Chromosome"/>
</dbReference>
<reference evidence="4" key="1">
    <citation type="submission" date="2021-04" db="EMBL/GenBank/DDBJ databases">
        <authorList>
            <person name="Rodrigo-Torres L."/>
            <person name="Arahal R. D."/>
            <person name="Lucena T."/>
        </authorList>
    </citation>
    <scope>NUCLEOTIDE SEQUENCE</scope>
    <source>
        <strain evidence="4">AS29M-1</strain>
    </source>
</reference>
<gene>
    <name evidence="4" type="ORF">CRYO30217_03129</name>
</gene>
<sequence>MNMKELVENFIKQLEEAIEIGENANLTSCDKEISNIVITGLGGSGIGGRIVAQLIEEQCKVPVVINNTYDIPSFVGSNSLVIASSFSGNTEETLMALEQAIERKAEIAIITSGGKILDLAKQRGYNHIVLPQGDSPRAMLTYSLTQQFYLLANYGIINTNFKNEIEQSILLLTESLEKIKQEAKEVAGKLFGKTPVLYSEAKYEGVTIRFRQQLNENSKVLCWHHALPEMNHNELVGWAGGKDEYAVVMFRNEDDFYRTKKRMDITKEVIEKYTDTFIEVHSKGSSRIQRSLYLILFGDWVSVYLSELREVDSKEVNIISHLKGELAKI</sequence>
<name>A0A916NTT2_9FLAO</name>
<dbReference type="Pfam" id="PF10432">
    <property type="entry name" value="bact-PGI_C"/>
    <property type="match status" value="1"/>
</dbReference>
<dbReference type="NCBIfam" id="NF006426">
    <property type="entry name" value="PRK08674.1-6"/>
    <property type="match status" value="1"/>
</dbReference>
<dbReference type="GO" id="GO:0097367">
    <property type="term" value="F:carbohydrate derivative binding"/>
    <property type="evidence" value="ECO:0007669"/>
    <property type="project" value="InterPro"/>
</dbReference>
<evidence type="ECO:0000313" key="5">
    <source>
        <dbReference type="Proteomes" id="UP000683507"/>
    </source>
</evidence>
<dbReference type="InterPro" id="IPR001347">
    <property type="entry name" value="SIS_dom"/>
</dbReference>
<dbReference type="SUPFAM" id="SSF53697">
    <property type="entry name" value="SIS domain"/>
    <property type="match status" value="1"/>
</dbReference>
<evidence type="ECO:0000259" key="3">
    <source>
        <dbReference type="PROSITE" id="PS51464"/>
    </source>
</evidence>
<evidence type="ECO:0000256" key="1">
    <source>
        <dbReference type="ARBA" id="ARBA00010523"/>
    </source>
</evidence>
<dbReference type="RefSeq" id="WP_258543319.1">
    <property type="nucleotide sequence ID" value="NZ_OU015584.1"/>
</dbReference>
<dbReference type="GO" id="GO:0005975">
    <property type="term" value="P:carbohydrate metabolic process"/>
    <property type="evidence" value="ECO:0007669"/>
    <property type="project" value="InterPro"/>
</dbReference>
<evidence type="ECO:0000256" key="2">
    <source>
        <dbReference type="ARBA" id="ARBA00023235"/>
    </source>
</evidence>
<dbReference type="InterPro" id="IPR019490">
    <property type="entry name" value="Glu6P/Mann6P_isomerase_C"/>
</dbReference>
<dbReference type="KEGG" id="ptan:CRYO30217_03129"/>
<dbReference type="NCBIfam" id="TIGR02128">
    <property type="entry name" value="G6PI_arch"/>
    <property type="match status" value="1"/>
</dbReference>